<dbReference type="Proteomes" id="UP001180531">
    <property type="component" value="Unassembled WGS sequence"/>
</dbReference>
<comment type="pathway">
    <text evidence="1">Lipid metabolism; butanoate metabolism.</text>
</comment>
<dbReference type="SUPFAM" id="SSF48179">
    <property type="entry name" value="6-phosphogluconate dehydrogenase C-terminal domain-like"/>
    <property type="match status" value="2"/>
</dbReference>
<comment type="caution">
    <text evidence="7">The sequence shown here is derived from an EMBL/GenBank/DDBJ whole genome shotgun (WGS) entry which is preliminary data.</text>
</comment>
<feature type="region of interest" description="Disordered" evidence="4">
    <location>
        <begin position="230"/>
        <end position="258"/>
    </location>
</feature>
<dbReference type="Pfam" id="PF02737">
    <property type="entry name" value="3HCDH_N"/>
    <property type="match status" value="2"/>
</dbReference>
<dbReference type="RefSeq" id="WP_311613653.1">
    <property type="nucleotide sequence ID" value="NZ_JAVRFI010000018.1"/>
</dbReference>
<gene>
    <name evidence="7" type="ORF">RM609_24215</name>
</gene>
<evidence type="ECO:0000256" key="4">
    <source>
        <dbReference type="SAM" id="MobiDB-lite"/>
    </source>
</evidence>
<proteinExistence type="inferred from homology"/>
<dbReference type="Pfam" id="PF00725">
    <property type="entry name" value="3HCDH"/>
    <property type="match status" value="2"/>
</dbReference>
<dbReference type="InterPro" id="IPR013328">
    <property type="entry name" value="6PGD_dom2"/>
</dbReference>
<name>A0ABU2STA5_9ACTN</name>
<sequence length="545" mass="55967">MTASTTGTAAVVGLGAAGAGLARRLAAAGIRTIGVEPDAEAAARARRTGVEVTADLSAVAAADVVLEAVPEPEPGKREVLAAIARHRRTGAPVVTTALTTPAAELADVAGGELLALRFARADRLDAAELARAPHTSDEAAASVAALLDRAGVTTHAVPDVPGSLAPRLLFGFLNQAAWMRHDGYADRDSLDTAVRLGCGWAEGPLEILDAVGHRTAGDILRGLHRRLGDRFAPAPPGTDPAGATARPPAGGAGGPADPTGTVAVIGSGTMATGIAEVFLRAGYRTVLVARTERKAADAREAVEFGLLRAGADEERLAEHLGRWTGTIDLTAVAGAGIVVEAVVEDLGVKRDLFARLGTLCAPGTLLATTTSSLSVRDCAAASGRPEDVLGLHFFNPAPAMELVELVRGEHTGEAAVARARAVLARLGKAGVECGDRTGFIVNALLFPYLNDALAALRHPSVTPALLDSVMKSVGGQPVGPTRLLDVVGADVALEVQHRLYEDSGRPELAPADLLRNLVDHGFLGRKTSGRGVRAFLAHEARTAAV</sequence>
<dbReference type="SUPFAM" id="SSF51735">
    <property type="entry name" value="NAD(P)-binding Rossmann-fold domains"/>
    <property type="match status" value="2"/>
</dbReference>
<evidence type="ECO:0000256" key="2">
    <source>
        <dbReference type="ARBA" id="ARBA00009463"/>
    </source>
</evidence>
<feature type="domain" description="3-hydroxyacyl-CoA dehydrogenase NAD binding" evidence="6">
    <location>
        <begin position="261"/>
        <end position="435"/>
    </location>
</feature>
<dbReference type="InterPro" id="IPR008927">
    <property type="entry name" value="6-PGluconate_DH-like_C_sf"/>
</dbReference>
<evidence type="ECO:0000259" key="5">
    <source>
        <dbReference type="Pfam" id="PF00725"/>
    </source>
</evidence>
<keyword evidence="8" id="KW-1185">Reference proteome</keyword>
<feature type="compositionally biased region" description="Low complexity" evidence="4">
    <location>
        <begin position="239"/>
        <end position="258"/>
    </location>
</feature>
<dbReference type="Gene3D" id="3.40.50.720">
    <property type="entry name" value="NAD(P)-binding Rossmann-like Domain"/>
    <property type="match status" value="2"/>
</dbReference>
<organism evidence="7 8">
    <name type="scientific">Streptomyces hesseae</name>
    <dbReference type="NCBI Taxonomy" id="3075519"/>
    <lineage>
        <taxon>Bacteria</taxon>
        <taxon>Bacillati</taxon>
        <taxon>Actinomycetota</taxon>
        <taxon>Actinomycetes</taxon>
        <taxon>Kitasatosporales</taxon>
        <taxon>Streptomycetaceae</taxon>
        <taxon>Streptomyces</taxon>
    </lineage>
</organism>
<evidence type="ECO:0000259" key="6">
    <source>
        <dbReference type="Pfam" id="PF02737"/>
    </source>
</evidence>
<evidence type="ECO:0000256" key="3">
    <source>
        <dbReference type="ARBA" id="ARBA00023002"/>
    </source>
</evidence>
<dbReference type="InterPro" id="IPR006108">
    <property type="entry name" value="3HC_DH_C"/>
</dbReference>
<keyword evidence="3" id="KW-0560">Oxidoreductase</keyword>
<evidence type="ECO:0000313" key="7">
    <source>
        <dbReference type="EMBL" id="MDT0452166.1"/>
    </source>
</evidence>
<comment type="similarity">
    <text evidence="2">Belongs to the 3-hydroxyacyl-CoA dehydrogenase family.</text>
</comment>
<reference evidence="7" key="1">
    <citation type="submission" date="2024-05" db="EMBL/GenBank/DDBJ databases">
        <title>30 novel species of actinomycetes from the DSMZ collection.</title>
        <authorList>
            <person name="Nouioui I."/>
        </authorList>
    </citation>
    <scope>NUCLEOTIDE SEQUENCE</scope>
    <source>
        <strain evidence="7">DSM 40473</strain>
    </source>
</reference>
<dbReference type="PANTHER" id="PTHR48075">
    <property type="entry name" value="3-HYDROXYACYL-COA DEHYDROGENASE FAMILY PROTEIN"/>
    <property type="match status" value="1"/>
</dbReference>
<evidence type="ECO:0000313" key="8">
    <source>
        <dbReference type="Proteomes" id="UP001180531"/>
    </source>
</evidence>
<dbReference type="Gene3D" id="1.10.1040.10">
    <property type="entry name" value="N-(1-d-carboxylethyl)-l-norvaline Dehydrogenase, domain 2"/>
    <property type="match status" value="2"/>
</dbReference>
<dbReference type="EMBL" id="JAVRFI010000018">
    <property type="protein sequence ID" value="MDT0452166.1"/>
    <property type="molecule type" value="Genomic_DNA"/>
</dbReference>
<dbReference type="InterPro" id="IPR006176">
    <property type="entry name" value="3-OHacyl-CoA_DH_NAD-bd"/>
</dbReference>
<feature type="domain" description="3-hydroxyacyl-CoA dehydrogenase C-terminal" evidence="5">
    <location>
        <begin position="166"/>
        <end position="234"/>
    </location>
</feature>
<feature type="domain" description="3-hydroxyacyl-CoA dehydrogenase NAD binding" evidence="6">
    <location>
        <begin position="48"/>
        <end position="154"/>
    </location>
</feature>
<accession>A0ABU2STA5</accession>
<protein>
    <submittedName>
        <fullName evidence="7">3-hydroxyacyl-CoA dehydrogenase NAD-binding domain-containing protein</fullName>
    </submittedName>
</protein>
<evidence type="ECO:0000256" key="1">
    <source>
        <dbReference type="ARBA" id="ARBA00005086"/>
    </source>
</evidence>
<feature type="domain" description="3-hydroxyacyl-CoA dehydrogenase C-terminal" evidence="5">
    <location>
        <begin position="438"/>
        <end position="529"/>
    </location>
</feature>
<dbReference type="InterPro" id="IPR036291">
    <property type="entry name" value="NAD(P)-bd_dom_sf"/>
</dbReference>
<dbReference type="PANTHER" id="PTHR48075:SF9">
    <property type="entry name" value="3-HYDROXYBUTYRYL-COA DEHYDROGENASE"/>
    <property type="match status" value="1"/>
</dbReference>